<dbReference type="PANTHER" id="PTHR33608">
    <property type="entry name" value="BLL2464 PROTEIN"/>
    <property type="match status" value="1"/>
</dbReference>
<gene>
    <name evidence="2" type="ORF">EOJ36_09805</name>
</gene>
<evidence type="ECO:0000313" key="3">
    <source>
        <dbReference type="Proteomes" id="UP000282832"/>
    </source>
</evidence>
<dbReference type="Pfam" id="PF01882">
    <property type="entry name" value="DUF58"/>
    <property type="match status" value="1"/>
</dbReference>
<dbReference type="EMBL" id="SACY01000004">
    <property type="protein sequence ID" value="RVU24204.1"/>
    <property type="molecule type" value="Genomic_DNA"/>
</dbReference>
<protein>
    <submittedName>
        <fullName evidence="2">DUF58 domain-containing protein</fullName>
    </submittedName>
</protein>
<dbReference type="OrthoDB" id="9776116at2"/>
<feature type="domain" description="DUF58" evidence="1">
    <location>
        <begin position="42"/>
        <end position="241"/>
    </location>
</feature>
<name>A0A437PQ28_9BACT</name>
<dbReference type="AlphaFoldDB" id="A0A437PQ28"/>
<accession>A0A437PQ28</accession>
<comment type="caution">
    <text evidence="2">The sequence shown here is derived from an EMBL/GenBank/DDBJ whole genome shotgun (WGS) entry which is preliminary data.</text>
</comment>
<reference evidence="2 3" key="1">
    <citation type="submission" date="2019-01" db="EMBL/GenBank/DDBJ databases">
        <authorList>
            <person name="Chen W.-M."/>
        </authorList>
    </citation>
    <scope>NUCLEOTIDE SEQUENCE [LARGE SCALE GENOMIC DNA]</scope>
    <source>
        <strain evidence="2 3">FSY-15</strain>
    </source>
</reference>
<dbReference type="PANTHER" id="PTHR33608:SF6">
    <property type="entry name" value="BLL2464 PROTEIN"/>
    <property type="match status" value="1"/>
</dbReference>
<organism evidence="2 3">
    <name type="scientific">Sandaracinomonas limnophila</name>
    <dbReference type="NCBI Taxonomy" id="1862386"/>
    <lineage>
        <taxon>Bacteria</taxon>
        <taxon>Pseudomonadati</taxon>
        <taxon>Bacteroidota</taxon>
        <taxon>Cytophagia</taxon>
        <taxon>Cytophagales</taxon>
        <taxon>Flectobacillaceae</taxon>
        <taxon>Sandaracinomonas</taxon>
    </lineage>
</organism>
<evidence type="ECO:0000259" key="1">
    <source>
        <dbReference type="Pfam" id="PF01882"/>
    </source>
</evidence>
<keyword evidence="3" id="KW-1185">Reference proteome</keyword>
<dbReference type="InterPro" id="IPR036465">
    <property type="entry name" value="vWFA_dom_sf"/>
</dbReference>
<dbReference type="Gene3D" id="3.40.50.410">
    <property type="entry name" value="von Willebrand factor, type A domain"/>
    <property type="match status" value="1"/>
</dbReference>
<sequence length="289" mass="33045">MDFRSFLNKANQIEIRIRKAINSQMHGNYASIFKGAGVEFNDLRQYQYGDDVRHIDWNSSAKGHGTFVKIFKEEKEQTVFFMLDCSASQQIGSSTQSKLDYLKELTSVLSLSAIQDAGHIGFCCFTDKIEKFMAPAPGKKHGYKTISEIYKFKAESSKTDIKESLRFALQVLKRKSLVILISDFIDNNFEDLLVSLGNKHDLILIQLQDLQELELPKMGIVPIYNPETGKTSFLNSSSKSFQKLVNKVFVKSPNELQQLCKQHKIDYVKLTTGADYIPEFVKLFTLRKR</sequence>
<proteinExistence type="predicted"/>
<dbReference type="RefSeq" id="WP_127804848.1">
    <property type="nucleotide sequence ID" value="NZ_SACY01000004.1"/>
</dbReference>
<dbReference type="InterPro" id="IPR002881">
    <property type="entry name" value="DUF58"/>
</dbReference>
<dbReference type="SUPFAM" id="SSF53300">
    <property type="entry name" value="vWA-like"/>
    <property type="match status" value="1"/>
</dbReference>
<dbReference type="Proteomes" id="UP000282832">
    <property type="component" value="Unassembled WGS sequence"/>
</dbReference>
<evidence type="ECO:0000313" key="2">
    <source>
        <dbReference type="EMBL" id="RVU24204.1"/>
    </source>
</evidence>